<sequence>MCSDDPPELFSEFSELLKALRLCNDNNGDQSSLEARLRREPLLTFVSSYHGIRRLHAPRLKRINETREPGLGHLYHRPLPLREFIIVTPINGFCPVTDAIGLVNQVKDSYLTKAETFTLSWWMAIHPQSKYSWLCESSPQGFEIDLLLQFKTTRVVFFYGGCEESGEEKGRKRRNRVHVSAKSGYLPAKRVPEEALCPHQQKTLP</sequence>
<proteinExistence type="predicted"/>
<gene>
    <name evidence="1" type="ORF">PVK06_021368</name>
</gene>
<organism evidence="1 2">
    <name type="scientific">Gossypium arboreum</name>
    <name type="common">Tree cotton</name>
    <name type="synonym">Gossypium nanking</name>
    <dbReference type="NCBI Taxonomy" id="29729"/>
    <lineage>
        <taxon>Eukaryota</taxon>
        <taxon>Viridiplantae</taxon>
        <taxon>Streptophyta</taxon>
        <taxon>Embryophyta</taxon>
        <taxon>Tracheophyta</taxon>
        <taxon>Spermatophyta</taxon>
        <taxon>Magnoliopsida</taxon>
        <taxon>eudicotyledons</taxon>
        <taxon>Gunneridae</taxon>
        <taxon>Pentapetalae</taxon>
        <taxon>rosids</taxon>
        <taxon>malvids</taxon>
        <taxon>Malvales</taxon>
        <taxon>Malvaceae</taxon>
        <taxon>Malvoideae</taxon>
        <taxon>Gossypium</taxon>
    </lineage>
</organism>
<accession>A0ABR0PQC6</accession>
<keyword evidence="2" id="KW-1185">Reference proteome</keyword>
<evidence type="ECO:0000313" key="2">
    <source>
        <dbReference type="Proteomes" id="UP001358586"/>
    </source>
</evidence>
<protein>
    <submittedName>
        <fullName evidence="1">Uncharacterized protein</fullName>
    </submittedName>
</protein>
<dbReference type="EMBL" id="JARKNE010000006">
    <property type="protein sequence ID" value="KAK5826449.1"/>
    <property type="molecule type" value="Genomic_DNA"/>
</dbReference>
<dbReference type="Proteomes" id="UP001358586">
    <property type="component" value="Chromosome 6"/>
</dbReference>
<name>A0ABR0PQC6_GOSAR</name>
<reference evidence="1 2" key="1">
    <citation type="submission" date="2023-03" db="EMBL/GenBank/DDBJ databases">
        <title>WGS of Gossypium arboreum.</title>
        <authorList>
            <person name="Yu D."/>
        </authorList>
    </citation>
    <scope>NUCLEOTIDE SEQUENCE [LARGE SCALE GENOMIC DNA]</scope>
    <source>
        <tissue evidence="1">Leaf</tissue>
    </source>
</reference>
<comment type="caution">
    <text evidence="1">The sequence shown here is derived from an EMBL/GenBank/DDBJ whole genome shotgun (WGS) entry which is preliminary data.</text>
</comment>
<evidence type="ECO:0000313" key="1">
    <source>
        <dbReference type="EMBL" id="KAK5826449.1"/>
    </source>
</evidence>